<sequence length="647" mass="68388">MELYLLAAVGIAANLAAYFKPRLAYIAPASAALPLAFLIYQTPLVYVNLSPAEAALGKTAVAMSTTAGAAAFLALGCAALSKRSRQLSLISAVLLLGAILEGARPYPQLNPADYPWALSLSLTTLASLLLSVYSLLTRRVAAVKWAWLAASLGLFLQIMWNYTRGNLWSWGLGEMGMLAMWIATTGALHYGLNAAVAAGAGLGAVSGILHGSEFGIAALRGAAILLIAVGLTRRPADLGRAVAGMGMAGLGAALFLTSWVGAAYALVYPLASAAFTGTAMMAVYHAGLKRWKRVMAIYGALIAVSAALSLTWRYAFESTAATNFYGYLVAGGAALAIWHVAKSQYGVLHKALHSSILFILILLSISGPYITDQGYYKLLAVDYIGAKYYTLLNWPYPQAIEVEAVNLTLDRNAHIPITPLDFPDYSQYLKKVGGPFSLKGINYTVAEVDGKKYVFTNGTALVEVNGTAVLFPAPLDLVTALGIDPGLTARFVYCMHNETSAAPSGVVYRVTVDVDGTPLTLNAGFNLLKASGGGLYAGAAYVGGVLIGYHVMAVPPGVITPEGAFWSEAVAKYAEAVLNQCNARVAYTALSLFGARNLTEAVAYIKNAEGIWILAFKPIPLLGILILTMIMTLIISILKILNNYTKV</sequence>
<reference evidence="2" key="1">
    <citation type="journal article" date="2020" name="bioRxiv">
        <title>A rank-normalized archaeal taxonomy based on genome phylogeny resolves widespread incomplete and uneven classifications.</title>
        <authorList>
            <person name="Rinke C."/>
            <person name="Chuvochina M."/>
            <person name="Mussig A.J."/>
            <person name="Chaumeil P.-A."/>
            <person name="Waite D.W."/>
            <person name="Whitman W.B."/>
            <person name="Parks D.H."/>
            <person name="Hugenholtz P."/>
        </authorList>
    </citation>
    <scope>NUCLEOTIDE SEQUENCE</scope>
    <source>
        <strain evidence="2">UBA8839</strain>
    </source>
</reference>
<feature type="transmembrane region" description="Helical" evidence="1">
    <location>
        <begin position="116"/>
        <end position="136"/>
    </location>
</feature>
<feature type="transmembrane region" description="Helical" evidence="1">
    <location>
        <begin position="296"/>
        <end position="316"/>
    </location>
</feature>
<comment type="caution">
    <text evidence="2">The sequence shown here is derived from an EMBL/GenBank/DDBJ whole genome shotgun (WGS) entry which is preliminary data.</text>
</comment>
<dbReference type="GeneID" id="1465660"/>
<feature type="transmembrane region" description="Helical" evidence="1">
    <location>
        <begin position="322"/>
        <end position="340"/>
    </location>
</feature>
<feature type="transmembrane region" description="Helical" evidence="1">
    <location>
        <begin position="190"/>
        <end position="208"/>
    </location>
</feature>
<feature type="transmembrane region" description="Helical" evidence="1">
    <location>
        <begin position="143"/>
        <end position="160"/>
    </location>
</feature>
<dbReference type="RefSeq" id="WP_011007894.1">
    <property type="nucleotide sequence ID" value="NZ_DAIOPL010000032.1"/>
</dbReference>
<protein>
    <submittedName>
        <fullName evidence="2">Uncharacterized protein</fullName>
    </submittedName>
</protein>
<evidence type="ECO:0000256" key="1">
    <source>
        <dbReference type="SAM" id="Phobius"/>
    </source>
</evidence>
<feature type="transmembrane region" description="Helical" evidence="1">
    <location>
        <begin position="621"/>
        <end position="641"/>
    </location>
</feature>
<feature type="transmembrane region" description="Helical" evidence="1">
    <location>
        <begin position="238"/>
        <end position="260"/>
    </location>
</feature>
<accession>A0A832SZA5</accession>
<feature type="transmembrane region" description="Helical" evidence="1">
    <location>
        <begin position="352"/>
        <end position="370"/>
    </location>
</feature>
<dbReference type="EMBL" id="DUJP01000003">
    <property type="protein sequence ID" value="HII45980.1"/>
    <property type="molecule type" value="Genomic_DNA"/>
</dbReference>
<evidence type="ECO:0000313" key="3">
    <source>
        <dbReference type="Proteomes" id="UP000651120"/>
    </source>
</evidence>
<keyword evidence="1" id="KW-0812">Transmembrane</keyword>
<dbReference type="OMA" id="WAVPHPV"/>
<feature type="transmembrane region" description="Helical" evidence="1">
    <location>
        <begin position="55"/>
        <end position="80"/>
    </location>
</feature>
<feature type="transmembrane region" description="Helical" evidence="1">
    <location>
        <begin position="266"/>
        <end position="284"/>
    </location>
</feature>
<proteinExistence type="predicted"/>
<dbReference type="Proteomes" id="UP000651120">
    <property type="component" value="Unassembled WGS sequence"/>
</dbReference>
<evidence type="ECO:0000313" key="2">
    <source>
        <dbReference type="EMBL" id="HII45980.1"/>
    </source>
</evidence>
<gene>
    <name evidence="2" type="ORF">HA333_00490</name>
</gene>
<feature type="transmembrane region" description="Helical" evidence="1">
    <location>
        <begin position="87"/>
        <end position="104"/>
    </location>
</feature>
<keyword evidence="1" id="KW-0472">Membrane</keyword>
<feature type="transmembrane region" description="Helical" evidence="1">
    <location>
        <begin position="214"/>
        <end position="231"/>
    </location>
</feature>
<dbReference type="AlphaFoldDB" id="A0A832SZA5"/>
<organism evidence="2 3">
    <name type="scientific">Pyrobaculum aerophilum</name>
    <dbReference type="NCBI Taxonomy" id="13773"/>
    <lineage>
        <taxon>Archaea</taxon>
        <taxon>Thermoproteota</taxon>
        <taxon>Thermoprotei</taxon>
        <taxon>Thermoproteales</taxon>
        <taxon>Thermoproteaceae</taxon>
        <taxon>Pyrobaculum</taxon>
    </lineage>
</organism>
<keyword evidence="1" id="KW-1133">Transmembrane helix</keyword>
<name>A0A832SZA5_9CREN</name>